<feature type="compositionally biased region" description="Polar residues" evidence="1">
    <location>
        <begin position="347"/>
        <end position="359"/>
    </location>
</feature>
<dbReference type="InParanoid" id="A0A165NPH5"/>
<dbReference type="OrthoDB" id="2576334at2759"/>
<evidence type="ECO:0000256" key="2">
    <source>
        <dbReference type="SAM" id="Phobius"/>
    </source>
</evidence>
<dbReference type="InterPro" id="IPR040794">
    <property type="entry name" value="CE2_N"/>
</dbReference>
<evidence type="ECO:0000313" key="4">
    <source>
        <dbReference type="EMBL" id="KZW01034.1"/>
    </source>
</evidence>
<feature type="region of interest" description="Disordered" evidence="1">
    <location>
        <begin position="277"/>
        <end position="363"/>
    </location>
</feature>
<feature type="transmembrane region" description="Helical" evidence="2">
    <location>
        <begin position="368"/>
        <end position="391"/>
    </location>
</feature>
<organism evidence="4 5">
    <name type="scientific">Exidia glandulosa HHB12029</name>
    <dbReference type="NCBI Taxonomy" id="1314781"/>
    <lineage>
        <taxon>Eukaryota</taxon>
        <taxon>Fungi</taxon>
        <taxon>Dikarya</taxon>
        <taxon>Basidiomycota</taxon>
        <taxon>Agaricomycotina</taxon>
        <taxon>Agaricomycetes</taxon>
        <taxon>Auriculariales</taxon>
        <taxon>Exidiaceae</taxon>
        <taxon>Exidia</taxon>
    </lineage>
</organism>
<feature type="domain" description="Carbohydrate esterase 2 N-terminal" evidence="3">
    <location>
        <begin position="45"/>
        <end position="122"/>
    </location>
</feature>
<sequence>MAETTYEVRFDDTDPVVSYTPYVDGLSSAGWTTVFSGGTKPSINGRTFGVGDSTHVTRTAGSSFSFEFHGSSIRLLGNANGATYTITIDGDKPSSPKPSGTTLASFNGLQNGAHTLTLQVTKVSSDAFAFDQAIFTVGTGLSGATVSNATYTSRDSAWTYDPGAWHSLGPLSPIPHDGLVVLGTTNAASPATIHVQGDAIILYGDAFADHGLYEVHVDGQAWDFNGTASGFIQDAVIFFHGGLDRTQQHVLWIIGKVPGSYVDFDYVSVIQVQGGSPLQSGPATGQGQTSSPGGGQSSQTSSPSSLPPNSQSSVASLTGTSADLTNTAAPPGSSPTSSQSSNVPVTGSQSQSEINTSSTSSSSISGGLIAGVVVAAFVAALLLSLLIFLIARHRRRKARPLSTTSLPMSEHPSAAPQPWTSMPGTPNSATPMMSRKGLPPPRATVTSVASSDRPTSSVNPSDSASAAPLAPGDMERVLQFVASRLDMSSGRASGSDNAAAPPQYA</sequence>
<dbReference type="AlphaFoldDB" id="A0A165NPH5"/>
<feature type="compositionally biased region" description="Low complexity" evidence="1">
    <location>
        <begin position="325"/>
        <end position="346"/>
    </location>
</feature>
<dbReference type="Proteomes" id="UP000077266">
    <property type="component" value="Unassembled WGS sequence"/>
</dbReference>
<feature type="region of interest" description="Disordered" evidence="1">
    <location>
        <begin position="400"/>
        <end position="472"/>
    </location>
</feature>
<keyword evidence="5" id="KW-1185">Reference proteome</keyword>
<keyword evidence="2" id="KW-1133">Transmembrane helix</keyword>
<feature type="compositionally biased region" description="Low complexity" evidence="1">
    <location>
        <begin position="285"/>
        <end position="313"/>
    </location>
</feature>
<feature type="compositionally biased region" description="Polar residues" evidence="1">
    <location>
        <begin position="314"/>
        <end position="324"/>
    </location>
</feature>
<reference evidence="4 5" key="1">
    <citation type="journal article" date="2016" name="Mol. Biol. Evol.">
        <title>Comparative Genomics of Early-Diverging Mushroom-Forming Fungi Provides Insights into the Origins of Lignocellulose Decay Capabilities.</title>
        <authorList>
            <person name="Nagy L.G."/>
            <person name="Riley R."/>
            <person name="Tritt A."/>
            <person name="Adam C."/>
            <person name="Daum C."/>
            <person name="Floudas D."/>
            <person name="Sun H."/>
            <person name="Yadav J.S."/>
            <person name="Pangilinan J."/>
            <person name="Larsson K.H."/>
            <person name="Matsuura K."/>
            <person name="Barry K."/>
            <person name="Labutti K."/>
            <person name="Kuo R."/>
            <person name="Ohm R.A."/>
            <person name="Bhattacharya S.S."/>
            <person name="Shirouzu T."/>
            <person name="Yoshinaga Y."/>
            <person name="Martin F.M."/>
            <person name="Grigoriev I.V."/>
            <person name="Hibbett D.S."/>
        </authorList>
    </citation>
    <scope>NUCLEOTIDE SEQUENCE [LARGE SCALE GENOMIC DNA]</scope>
    <source>
        <strain evidence="4 5">HHB12029</strain>
    </source>
</reference>
<protein>
    <recommendedName>
        <fullName evidence="3">Carbohydrate esterase 2 N-terminal domain-containing protein</fullName>
    </recommendedName>
</protein>
<keyword evidence="2" id="KW-0812">Transmembrane</keyword>
<gene>
    <name evidence="4" type="ORF">EXIGLDRAFT_761051</name>
</gene>
<dbReference type="STRING" id="1314781.A0A165NPH5"/>
<dbReference type="EMBL" id="KV425896">
    <property type="protein sequence ID" value="KZW01034.1"/>
    <property type="molecule type" value="Genomic_DNA"/>
</dbReference>
<dbReference type="Gene3D" id="2.60.120.260">
    <property type="entry name" value="Galactose-binding domain-like"/>
    <property type="match status" value="1"/>
</dbReference>
<dbReference type="Pfam" id="PF17996">
    <property type="entry name" value="CE2_N"/>
    <property type="match status" value="1"/>
</dbReference>
<feature type="compositionally biased region" description="Polar residues" evidence="1">
    <location>
        <begin position="444"/>
        <end position="459"/>
    </location>
</feature>
<accession>A0A165NPH5</accession>
<keyword evidence="2" id="KW-0472">Membrane</keyword>
<name>A0A165NPH5_EXIGL</name>
<feature type="compositionally biased region" description="Polar residues" evidence="1">
    <location>
        <begin position="418"/>
        <end position="431"/>
    </location>
</feature>
<evidence type="ECO:0000259" key="3">
    <source>
        <dbReference type="Pfam" id="PF17996"/>
    </source>
</evidence>
<proteinExistence type="predicted"/>
<evidence type="ECO:0000313" key="5">
    <source>
        <dbReference type="Proteomes" id="UP000077266"/>
    </source>
</evidence>
<evidence type="ECO:0000256" key="1">
    <source>
        <dbReference type="SAM" id="MobiDB-lite"/>
    </source>
</evidence>
<feature type="compositionally biased region" description="Low complexity" evidence="1">
    <location>
        <begin position="460"/>
        <end position="471"/>
    </location>
</feature>